<dbReference type="RefSeq" id="WP_013409992.1">
    <property type="nucleotide sequence ID" value="NC_014655.1"/>
</dbReference>
<keyword evidence="1" id="KW-0676">Redox-active center</keyword>
<dbReference type="eggNOG" id="COG0526">
    <property type="taxonomic scope" value="Bacteria"/>
</dbReference>
<feature type="domain" description="Thioredoxin" evidence="3">
    <location>
        <begin position="1"/>
        <end position="133"/>
    </location>
</feature>
<keyword evidence="5" id="KW-1185">Reference proteome</keyword>
<protein>
    <submittedName>
        <fullName evidence="4">Thioredoxin domain-containing protein</fullName>
    </submittedName>
</protein>
<dbReference type="EMBL" id="CP002305">
    <property type="protein sequence ID" value="ADQ18967.1"/>
    <property type="molecule type" value="Genomic_DNA"/>
</dbReference>
<accession>E4RWM7</accession>
<proteinExistence type="predicted"/>
<reference evidence="4 5" key="2">
    <citation type="journal article" date="2011" name="Stand. Genomic Sci.">
        <title>Complete genome sequence of Leadbetterella byssophila type strain (4M15).</title>
        <authorList>
            <person name="Abt B."/>
            <person name="Teshima H."/>
            <person name="Lucas S."/>
            <person name="Lapidus A."/>
            <person name="Del Rio T.G."/>
            <person name="Nolan M."/>
            <person name="Tice H."/>
            <person name="Cheng J.F."/>
            <person name="Pitluck S."/>
            <person name="Liolios K."/>
            <person name="Pagani I."/>
            <person name="Ivanova N."/>
            <person name="Mavromatis K."/>
            <person name="Pati A."/>
            <person name="Tapia R."/>
            <person name="Han C."/>
            <person name="Goodwin L."/>
            <person name="Chen A."/>
            <person name="Palaniappan K."/>
            <person name="Land M."/>
            <person name="Hauser L."/>
            <person name="Chang Y.J."/>
            <person name="Jeffries C.D."/>
            <person name="Rohde M."/>
            <person name="Goker M."/>
            <person name="Tindall B.J."/>
            <person name="Detter J.C."/>
            <person name="Woyke T."/>
            <person name="Bristow J."/>
            <person name="Eisen J.A."/>
            <person name="Markowitz V."/>
            <person name="Hugenholtz P."/>
            <person name="Klenk H.P."/>
            <person name="Kyrpides N.C."/>
        </authorList>
    </citation>
    <scope>NUCLEOTIDE SEQUENCE [LARGE SCALE GENOMIC DNA]</scope>
    <source>
        <strain evidence="5">DSM 17132 / JCM 16389 / KACC 11308 / NBRC 106382 / 4M15</strain>
    </source>
</reference>
<evidence type="ECO:0000313" key="5">
    <source>
        <dbReference type="Proteomes" id="UP000007435"/>
    </source>
</evidence>
<feature type="chain" id="PRO_5003188228" evidence="2">
    <location>
        <begin position="19"/>
        <end position="377"/>
    </location>
</feature>
<evidence type="ECO:0000256" key="1">
    <source>
        <dbReference type="ARBA" id="ARBA00023284"/>
    </source>
</evidence>
<sequence>MKLVLRFCFVLLPFLGNAQGIKWEKSLHAAFAKAKAENKVLFVEFYSPTCPHCKKLAPILNDPTVAGLYNGNFVNYALDVDSEEGRNFAKKANLEVYGIPYFLFFRGDGTLIHSREVSAEVASVLQPGKMVLERTYTAEFYPKRFASGERSENFLSHYAIFSRVKKDSMTNFKLVDALWSIYPVEKREASWNLFKKISTDTENGFARFWIQNHKKSNDTPENVKAQFTRLLHGTLFGPRKFENWDQLAAEYGPIVGQKEVDALLWEKRTEIAWKKGEDHKALQIAQNVSKQFDAGGLLYLCRVFNQKGKNAEAVQQWLKKVAASPTYNKVEYFYQNALLEKNRGNKDQAKVWVQKALTSAKATKASTIELERFLKEL</sequence>
<dbReference type="STRING" id="649349.Lbys_3315"/>
<dbReference type="InterPro" id="IPR011990">
    <property type="entry name" value="TPR-like_helical_dom_sf"/>
</dbReference>
<keyword evidence="2" id="KW-0732">Signal</keyword>
<organism evidence="4 5">
    <name type="scientific">Leadbetterella byssophila (strain DSM 17132 / JCM 16389 / KACC 11308 / NBRC 106382 / 4M15)</name>
    <dbReference type="NCBI Taxonomy" id="649349"/>
    <lineage>
        <taxon>Bacteria</taxon>
        <taxon>Pseudomonadati</taxon>
        <taxon>Bacteroidota</taxon>
        <taxon>Cytophagia</taxon>
        <taxon>Cytophagales</taxon>
        <taxon>Leadbetterellaceae</taxon>
        <taxon>Leadbetterella</taxon>
    </lineage>
</organism>
<evidence type="ECO:0000313" key="4">
    <source>
        <dbReference type="EMBL" id="ADQ18967.1"/>
    </source>
</evidence>
<dbReference type="SUPFAM" id="SSF52833">
    <property type="entry name" value="Thioredoxin-like"/>
    <property type="match status" value="1"/>
</dbReference>
<dbReference type="Proteomes" id="UP000007435">
    <property type="component" value="Chromosome"/>
</dbReference>
<dbReference type="InterPro" id="IPR017937">
    <property type="entry name" value="Thioredoxin_CS"/>
</dbReference>
<dbReference type="Gene3D" id="3.40.30.10">
    <property type="entry name" value="Glutaredoxin"/>
    <property type="match status" value="1"/>
</dbReference>
<name>E4RWM7_LEAB4</name>
<dbReference type="HOGENOM" id="CLU_032298_1_0_10"/>
<dbReference type="AlphaFoldDB" id="E4RWM7"/>
<evidence type="ECO:0000256" key="2">
    <source>
        <dbReference type="SAM" id="SignalP"/>
    </source>
</evidence>
<dbReference type="CDD" id="cd02947">
    <property type="entry name" value="TRX_family"/>
    <property type="match status" value="1"/>
</dbReference>
<dbReference type="Gene3D" id="1.25.40.10">
    <property type="entry name" value="Tetratricopeptide repeat domain"/>
    <property type="match status" value="1"/>
</dbReference>
<dbReference type="GO" id="GO:0006950">
    <property type="term" value="P:response to stress"/>
    <property type="evidence" value="ECO:0007669"/>
    <property type="project" value="UniProtKB-ARBA"/>
</dbReference>
<dbReference type="InterPro" id="IPR036249">
    <property type="entry name" value="Thioredoxin-like_sf"/>
</dbReference>
<gene>
    <name evidence="4" type="ordered locus">Lbys_3315</name>
</gene>
<dbReference type="Pfam" id="PF00085">
    <property type="entry name" value="Thioredoxin"/>
    <property type="match status" value="1"/>
</dbReference>
<dbReference type="InterPro" id="IPR013766">
    <property type="entry name" value="Thioredoxin_domain"/>
</dbReference>
<dbReference type="PROSITE" id="PS51352">
    <property type="entry name" value="THIOREDOXIN_2"/>
    <property type="match status" value="1"/>
</dbReference>
<dbReference type="eggNOG" id="COG0457">
    <property type="taxonomic scope" value="Bacteria"/>
</dbReference>
<dbReference type="PROSITE" id="PS00194">
    <property type="entry name" value="THIOREDOXIN_1"/>
    <property type="match status" value="1"/>
</dbReference>
<reference key="1">
    <citation type="submission" date="2010-11" db="EMBL/GenBank/DDBJ databases">
        <title>The complete genome of Leadbetterella byssophila DSM 17132.</title>
        <authorList>
            <consortium name="US DOE Joint Genome Institute (JGI-PGF)"/>
            <person name="Lucas S."/>
            <person name="Copeland A."/>
            <person name="Lapidus A."/>
            <person name="Glavina del Rio T."/>
            <person name="Dalin E."/>
            <person name="Tice H."/>
            <person name="Bruce D."/>
            <person name="Goodwin L."/>
            <person name="Pitluck S."/>
            <person name="Kyrpides N."/>
            <person name="Mavromatis K."/>
            <person name="Ivanova N."/>
            <person name="Teshima H."/>
            <person name="Brettin T."/>
            <person name="Detter J.C."/>
            <person name="Han C."/>
            <person name="Tapia R."/>
            <person name="Land M."/>
            <person name="Hauser L."/>
            <person name="Markowitz V."/>
            <person name="Cheng J.-F."/>
            <person name="Hugenholtz P."/>
            <person name="Woyke T."/>
            <person name="Wu D."/>
            <person name="Tindall B."/>
            <person name="Pomrenke H.G."/>
            <person name="Brambilla E."/>
            <person name="Klenk H.-P."/>
            <person name="Eisen J.A."/>
        </authorList>
    </citation>
    <scope>NUCLEOTIDE SEQUENCE [LARGE SCALE GENOMIC DNA]</scope>
    <source>
        <strain>DSM 17132</strain>
    </source>
</reference>
<dbReference type="KEGG" id="lby:Lbys_3315"/>
<evidence type="ECO:0000259" key="3">
    <source>
        <dbReference type="PROSITE" id="PS51352"/>
    </source>
</evidence>
<feature type="signal peptide" evidence="2">
    <location>
        <begin position="1"/>
        <end position="18"/>
    </location>
</feature>